<dbReference type="InterPro" id="IPR002656">
    <property type="entry name" value="Acyl_transf_3_dom"/>
</dbReference>
<name>A0ABQ4DSM4_9ACTN</name>
<feature type="transmembrane region" description="Helical" evidence="2">
    <location>
        <begin position="198"/>
        <end position="218"/>
    </location>
</feature>
<evidence type="ECO:0000313" key="5">
    <source>
        <dbReference type="Proteomes" id="UP000646749"/>
    </source>
</evidence>
<keyword evidence="2" id="KW-0812">Transmembrane</keyword>
<dbReference type="RefSeq" id="WP_203864111.1">
    <property type="nucleotide sequence ID" value="NZ_BONW01000001.1"/>
</dbReference>
<feature type="transmembrane region" description="Helical" evidence="2">
    <location>
        <begin position="301"/>
        <end position="323"/>
    </location>
</feature>
<feature type="region of interest" description="Disordered" evidence="1">
    <location>
        <begin position="368"/>
        <end position="411"/>
    </location>
</feature>
<accession>A0ABQ4DSM4</accession>
<protein>
    <submittedName>
        <fullName evidence="4">Integral membrane transferase</fullName>
    </submittedName>
</protein>
<feature type="region of interest" description="Disordered" evidence="1">
    <location>
        <begin position="1"/>
        <end position="34"/>
    </location>
</feature>
<dbReference type="Proteomes" id="UP000646749">
    <property type="component" value="Unassembled WGS sequence"/>
</dbReference>
<keyword evidence="4" id="KW-0808">Transferase</keyword>
<feature type="compositionally biased region" description="Basic and acidic residues" evidence="1">
    <location>
        <begin position="399"/>
        <end position="411"/>
    </location>
</feature>
<dbReference type="Pfam" id="PF01757">
    <property type="entry name" value="Acyl_transf_3"/>
    <property type="match status" value="1"/>
</dbReference>
<gene>
    <name evidence="4" type="ORF">Pen02_03840</name>
</gene>
<dbReference type="GO" id="GO:0016740">
    <property type="term" value="F:transferase activity"/>
    <property type="evidence" value="ECO:0007669"/>
    <property type="project" value="UniProtKB-KW"/>
</dbReference>
<sequence length="411" mass="44018">MISGATGAAETVVPNAPAGTPTPAPPTGRAEDPAPDRDRYLDLLRAGALVRVLVYHVSGWLWLSLLLPAMGLMFGIGGSLMVASLDRSGNRAIGRRLRRLLLPYWAYGAAALLLVTAAGWRTAPAGPLGWGELLWWLVPLRVPPAGDQPWSWALHLGLWYVVTYLWLVLLSPALLGAFRRWPWPTLALGTALPVGLHLAGVGVGYFVASYLACWLLGFAHHDGLLHRIPARWYGCLVAGLAVTGGSWLAVAVATNGDLDLNHIPGGSTLWSMAWVAALLRLRPELHRFAGPRPLGRALRLVNARAVTIYLWHIPAGLAVTMLLDPLLPFDSAAHLGLRLAGVCLLTAVAVLLLGWIEDIAARRRPALLPPATGSADTGPGRYDGAETRHPEGQVAGGGAERHEERQQQQGQ</sequence>
<keyword evidence="2" id="KW-0472">Membrane</keyword>
<feature type="transmembrane region" description="Helical" evidence="2">
    <location>
        <begin position="158"/>
        <end position="178"/>
    </location>
</feature>
<evidence type="ECO:0000313" key="4">
    <source>
        <dbReference type="EMBL" id="GIG85448.1"/>
    </source>
</evidence>
<evidence type="ECO:0000259" key="3">
    <source>
        <dbReference type="Pfam" id="PF01757"/>
    </source>
</evidence>
<feature type="transmembrane region" description="Helical" evidence="2">
    <location>
        <begin position="60"/>
        <end position="83"/>
    </location>
</feature>
<feature type="transmembrane region" description="Helical" evidence="2">
    <location>
        <begin position="230"/>
        <end position="250"/>
    </location>
</feature>
<feature type="transmembrane region" description="Helical" evidence="2">
    <location>
        <begin position="335"/>
        <end position="356"/>
    </location>
</feature>
<evidence type="ECO:0000256" key="1">
    <source>
        <dbReference type="SAM" id="MobiDB-lite"/>
    </source>
</evidence>
<proteinExistence type="predicted"/>
<keyword evidence="2" id="KW-1133">Transmembrane helix</keyword>
<dbReference type="EMBL" id="BONW01000001">
    <property type="protein sequence ID" value="GIG85448.1"/>
    <property type="molecule type" value="Genomic_DNA"/>
</dbReference>
<comment type="caution">
    <text evidence="4">The sequence shown here is derived from an EMBL/GenBank/DDBJ whole genome shotgun (WGS) entry which is preliminary data.</text>
</comment>
<feature type="domain" description="Acyltransferase 3" evidence="3">
    <location>
        <begin position="39"/>
        <end position="352"/>
    </location>
</feature>
<feature type="transmembrane region" description="Helical" evidence="2">
    <location>
        <begin position="104"/>
        <end position="122"/>
    </location>
</feature>
<reference evidence="4 5" key="1">
    <citation type="submission" date="2021-01" db="EMBL/GenBank/DDBJ databases">
        <title>Whole genome shotgun sequence of Plantactinospora endophytica NBRC 110450.</title>
        <authorList>
            <person name="Komaki H."/>
            <person name="Tamura T."/>
        </authorList>
    </citation>
    <scope>NUCLEOTIDE SEQUENCE [LARGE SCALE GENOMIC DNA]</scope>
    <source>
        <strain evidence="4 5">NBRC 110450</strain>
    </source>
</reference>
<evidence type="ECO:0000256" key="2">
    <source>
        <dbReference type="SAM" id="Phobius"/>
    </source>
</evidence>
<organism evidence="4 5">
    <name type="scientific">Plantactinospora endophytica</name>
    <dbReference type="NCBI Taxonomy" id="673535"/>
    <lineage>
        <taxon>Bacteria</taxon>
        <taxon>Bacillati</taxon>
        <taxon>Actinomycetota</taxon>
        <taxon>Actinomycetes</taxon>
        <taxon>Micromonosporales</taxon>
        <taxon>Micromonosporaceae</taxon>
        <taxon>Plantactinospora</taxon>
    </lineage>
</organism>
<keyword evidence="5" id="KW-1185">Reference proteome</keyword>